<accession>A0A3B1CPY3</accession>
<reference evidence="2" key="1">
    <citation type="submission" date="2018-06" db="EMBL/GenBank/DDBJ databases">
        <authorList>
            <person name="Zhirakovskaya E."/>
        </authorList>
    </citation>
    <scope>NUCLEOTIDE SEQUENCE</scope>
</reference>
<evidence type="ECO:0000313" key="2">
    <source>
        <dbReference type="EMBL" id="VAX32606.1"/>
    </source>
</evidence>
<evidence type="ECO:0000256" key="1">
    <source>
        <dbReference type="SAM" id="MobiDB-lite"/>
    </source>
</evidence>
<dbReference type="EMBL" id="UOGG01000211">
    <property type="protein sequence ID" value="VAX32606.1"/>
    <property type="molecule type" value="Genomic_DNA"/>
</dbReference>
<proteinExistence type="predicted"/>
<organism evidence="2">
    <name type="scientific">hydrothermal vent metagenome</name>
    <dbReference type="NCBI Taxonomy" id="652676"/>
    <lineage>
        <taxon>unclassified sequences</taxon>
        <taxon>metagenomes</taxon>
        <taxon>ecological metagenomes</taxon>
    </lineage>
</organism>
<feature type="compositionally biased region" description="Acidic residues" evidence="1">
    <location>
        <begin position="1"/>
        <end position="18"/>
    </location>
</feature>
<gene>
    <name evidence="2" type="ORF">MNBD_NITROSPINAE05-368</name>
</gene>
<feature type="region of interest" description="Disordered" evidence="1">
    <location>
        <begin position="1"/>
        <end position="56"/>
    </location>
</feature>
<dbReference type="AlphaFoldDB" id="A0A3B1CPY3"/>
<sequence>EPAAEEESGEEATEEPAAEEAAHEEVAPAESATAGHGDDSTDSTEELPTVEELLNE</sequence>
<feature type="non-terminal residue" evidence="2">
    <location>
        <position position="1"/>
    </location>
</feature>
<feature type="compositionally biased region" description="Acidic residues" evidence="1">
    <location>
        <begin position="40"/>
        <end position="56"/>
    </location>
</feature>
<protein>
    <submittedName>
        <fullName evidence="2">Uncharacterized protein</fullName>
    </submittedName>
</protein>
<name>A0A3B1CPY3_9ZZZZ</name>